<name>A0AAQ4DMX6_AMBAM</name>
<feature type="transmembrane region" description="Helical" evidence="2">
    <location>
        <begin position="98"/>
        <end position="121"/>
    </location>
</feature>
<keyword evidence="2" id="KW-0472">Membrane</keyword>
<dbReference type="AlphaFoldDB" id="A0AAQ4DMX6"/>
<gene>
    <name evidence="3" type="ORF">V5799_033581</name>
</gene>
<comment type="caution">
    <text evidence="3">The sequence shown here is derived from an EMBL/GenBank/DDBJ whole genome shotgun (WGS) entry which is preliminary data.</text>
</comment>
<feature type="region of interest" description="Disordered" evidence="1">
    <location>
        <begin position="34"/>
        <end position="65"/>
    </location>
</feature>
<keyword evidence="2" id="KW-0812">Transmembrane</keyword>
<proteinExistence type="predicted"/>
<evidence type="ECO:0000313" key="4">
    <source>
        <dbReference type="Proteomes" id="UP001321473"/>
    </source>
</evidence>
<evidence type="ECO:0000256" key="2">
    <source>
        <dbReference type="SAM" id="Phobius"/>
    </source>
</evidence>
<dbReference type="Proteomes" id="UP001321473">
    <property type="component" value="Unassembled WGS sequence"/>
</dbReference>
<keyword evidence="2" id="KW-1133">Transmembrane helix</keyword>
<reference evidence="3 4" key="1">
    <citation type="journal article" date="2023" name="Arcadia Sci">
        <title>De novo assembly of a long-read Amblyomma americanum tick genome.</title>
        <authorList>
            <person name="Chou S."/>
            <person name="Poskanzer K.E."/>
            <person name="Rollins M."/>
            <person name="Thuy-Boun P.S."/>
        </authorList>
    </citation>
    <scope>NUCLEOTIDE SEQUENCE [LARGE SCALE GENOMIC DNA]</scope>
    <source>
        <strain evidence="3">F_SG_1</strain>
        <tissue evidence="3">Salivary glands</tissue>
    </source>
</reference>
<keyword evidence="4" id="KW-1185">Reference proteome</keyword>
<protein>
    <submittedName>
        <fullName evidence="3">Uncharacterized protein</fullName>
    </submittedName>
</protein>
<dbReference type="EMBL" id="JARKHS020028972">
    <property type="protein sequence ID" value="KAK8763816.1"/>
    <property type="molecule type" value="Genomic_DNA"/>
</dbReference>
<sequence length="352" mass="38788">MAPPTDQLYTFKGAPLTRYSDTHTWSVVQLEQAEDAALSSAPSSRSTITERDERGQRKQASKGRRISWSALEVPDLDTKAGSAEVRHPTKRRRLVFSWFRRVLCVAVSLLVAVAATVLFWLEGSTDETARLTTRRSTFEGELVTQPGPMFQAFSGSSTPSSPAASRYTARAEGRFMGVVDDPVTTAGSLYLNAASEYSISRDTEIVSHICLVSGVPPQLEEMDCIENSSLREWSLCRPCDTVVHCCYSLGNDLKLQSGNPVRAVAENATQARPTSEGRREASQLLAADAAWRRLATHRDRAKFARAVIRAVEASKFDGVRLLAPWRERSARGFYDFVVGLAADVAARLQKKN</sequence>
<organism evidence="3 4">
    <name type="scientific">Amblyomma americanum</name>
    <name type="common">Lone star tick</name>
    <dbReference type="NCBI Taxonomy" id="6943"/>
    <lineage>
        <taxon>Eukaryota</taxon>
        <taxon>Metazoa</taxon>
        <taxon>Ecdysozoa</taxon>
        <taxon>Arthropoda</taxon>
        <taxon>Chelicerata</taxon>
        <taxon>Arachnida</taxon>
        <taxon>Acari</taxon>
        <taxon>Parasitiformes</taxon>
        <taxon>Ixodida</taxon>
        <taxon>Ixodoidea</taxon>
        <taxon>Ixodidae</taxon>
        <taxon>Amblyomminae</taxon>
        <taxon>Amblyomma</taxon>
    </lineage>
</organism>
<accession>A0AAQ4DMX6</accession>
<evidence type="ECO:0000256" key="1">
    <source>
        <dbReference type="SAM" id="MobiDB-lite"/>
    </source>
</evidence>
<evidence type="ECO:0000313" key="3">
    <source>
        <dbReference type="EMBL" id="KAK8763816.1"/>
    </source>
</evidence>